<feature type="domain" description="Peptidase M28" evidence="2">
    <location>
        <begin position="55"/>
        <end position="97"/>
    </location>
</feature>
<evidence type="ECO:0000256" key="1">
    <source>
        <dbReference type="SAM" id="MobiDB-lite"/>
    </source>
</evidence>
<accession>A0ABV3AIZ0</accession>
<keyword evidence="4" id="KW-1185">Reference proteome</keyword>
<feature type="region of interest" description="Disordered" evidence="1">
    <location>
        <begin position="1"/>
        <end position="43"/>
    </location>
</feature>
<dbReference type="InterPro" id="IPR007484">
    <property type="entry name" value="Peptidase_M28"/>
</dbReference>
<dbReference type="Gene3D" id="3.40.630.10">
    <property type="entry name" value="Zn peptidases"/>
    <property type="match status" value="1"/>
</dbReference>
<sequence>MGRPSKSSTGTRRTLIAAGSFTPAEERTASAHSAGGASADRPLEFPRQVYNVGLVLDGRSDHSPFIAAGTPAGGARPCYHQAYDTPSDVNATNAKGHRRSLQGLTSC</sequence>
<name>A0ABV3AIZ0_9ACTN</name>
<feature type="region of interest" description="Disordered" evidence="1">
    <location>
        <begin position="86"/>
        <end position="107"/>
    </location>
</feature>
<dbReference type="EMBL" id="JBFAEG010000030">
    <property type="protein sequence ID" value="MEU5711914.1"/>
    <property type="molecule type" value="Genomic_DNA"/>
</dbReference>
<feature type="compositionally biased region" description="Low complexity" evidence="1">
    <location>
        <begin position="30"/>
        <end position="39"/>
    </location>
</feature>
<evidence type="ECO:0000259" key="2">
    <source>
        <dbReference type="Pfam" id="PF04389"/>
    </source>
</evidence>
<reference evidence="3 4" key="1">
    <citation type="submission" date="2024-06" db="EMBL/GenBank/DDBJ databases">
        <title>The Natural Products Discovery Center: Release of the First 8490 Sequenced Strains for Exploring Actinobacteria Biosynthetic Diversity.</title>
        <authorList>
            <person name="Kalkreuter E."/>
            <person name="Kautsar S.A."/>
            <person name="Yang D."/>
            <person name="Bader C.D."/>
            <person name="Teijaro C.N."/>
            <person name="Fluegel L."/>
            <person name="Davis C.M."/>
            <person name="Simpson J.R."/>
            <person name="Lauterbach L."/>
            <person name="Steele A.D."/>
            <person name="Gui C."/>
            <person name="Meng S."/>
            <person name="Li G."/>
            <person name="Viehrig K."/>
            <person name="Ye F."/>
            <person name="Su P."/>
            <person name="Kiefer A.F."/>
            <person name="Nichols A."/>
            <person name="Cepeda A.J."/>
            <person name="Yan W."/>
            <person name="Fan B."/>
            <person name="Jiang Y."/>
            <person name="Adhikari A."/>
            <person name="Zheng C.-J."/>
            <person name="Schuster L."/>
            <person name="Cowan T.M."/>
            <person name="Smanski M.J."/>
            <person name="Chevrette M.G."/>
            <person name="De Carvalho L.P.S."/>
            <person name="Shen B."/>
        </authorList>
    </citation>
    <scope>NUCLEOTIDE SEQUENCE [LARGE SCALE GENOMIC DNA]</scope>
    <source>
        <strain evidence="3 4">NPDC020594</strain>
    </source>
</reference>
<comment type="caution">
    <text evidence="3">The sequence shown here is derived from an EMBL/GenBank/DDBJ whole genome shotgun (WGS) entry which is preliminary data.</text>
</comment>
<evidence type="ECO:0000313" key="4">
    <source>
        <dbReference type="Proteomes" id="UP001551011"/>
    </source>
</evidence>
<dbReference type="RefSeq" id="WP_106972053.1">
    <property type="nucleotide sequence ID" value="NZ_JBFAEG010000030.1"/>
</dbReference>
<organism evidence="3 4">
    <name type="scientific">Streptomyces flaveolus</name>
    <dbReference type="NCBI Taxonomy" id="67297"/>
    <lineage>
        <taxon>Bacteria</taxon>
        <taxon>Bacillati</taxon>
        <taxon>Actinomycetota</taxon>
        <taxon>Actinomycetes</taxon>
        <taxon>Kitasatosporales</taxon>
        <taxon>Streptomycetaceae</taxon>
        <taxon>Streptomyces</taxon>
    </lineage>
</organism>
<protein>
    <submittedName>
        <fullName evidence="3">M28 family peptidase</fullName>
    </submittedName>
</protein>
<dbReference type="Proteomes" id="UP001551011">
    <property type="component" value="Unassembled WGS sequence"/>
</dbReference>
<gene>
    <name evidence="3" type="ORF">AB0H04_34520</name>
</gene>
<dbReference type="SUPFAM" id="SSF53187">
    <property type="entry name" value="Zn-dependent exopeptidases"/>
    <property type="match status" value="1"/>
</dbReference>
<evidence type="ECO:0000313" key="3">
    <source>
        <dbReference type="EMBL" id="MEU5711914.1"/>
    </source>
</evidence>
<feature type="compositionally biased region" description="Polar residues" evidence="1">
    <location>
        <begin position="1"/>
        <end position="12"/>
    </location>
</feature>
<proteinExistence type="predicted"/>
<dbReference type="Pfam" id="PF04389">
    <property type="entry name" value="Peptidase_M28"/>
    <property type="match status" value="1"/>
</dbReference>